<evidence type="ECO:0000256" key="1">
    <source>
        <dbReference type="PROSITE-ProRule" id="PRU00175"/>
    </source>
</evidence>
<dbReference type="OrthoDB" id="6105938at2759"/>
<keyword evidence="1" id="KW-0479">Metal-binding</keyword>
<dbReference type="Proteomes" id="UP000053820">
    <property type="component" value="Unassembled WGS sequence"/>
</dbReference>
<feature type="compositionally biased region" description="Acidic residues" evidence="2">
    <location>
        <begin position="410"/>
        <end position="420"/>
    </location>
</feature>
<accession>A0A0C9VDU9</accession>
<feature type="compositionally biased region" description="Basic residues" evidence="2">
    <location>
        <begin position="595"/>
        <end position="604"/>
    </location>
</feature>
<dbReference type="SUPFAM" id="SSF57850">
    <property type="entry name" value="RING/U-box"/>
    <property type="match status" value="1"/>
</dbReference>
<evidence type="ECO:0000313" key="4">
    <source>
        <dbReference type="EMBL" id="KIJ63664.1"/>
    </source>
</evidence>
<sequence length="622" mass="67931">MSDAESAPKDPKKQRIDSSPETSTKRDSNRDTKRRRKKKKKAPIVSGASSKNDATPSRADERPLSQRAPLSARNEIIRFTSAAPEADPESSTNRASDLPMQGSSSSVLIALNQSGEPAARNLDDSVDVKPVGETMPSSPRGKSKIVPLAEPASNPSADSLEDKVTQLTKELQTKNELIASHQTLLSQVQQAITCQICLDLMYKPYALAPCGHLACYDCLVQWFKAPPPDNRPAPPAIVRKKTCPHCRAVVRERPIEVWGVKGIAQSVGKSGLAPIQIPAPVDPPEHMNANADPWGDIFPKASALSGRRFPWFFPGADIDDDDDDIPIPDFAPRGEDVGMLDMEDGGIYRCLDCMHEIWDGVCTSCGRVYPGHRHDGDEDEEDEIGWLDEQMGAEEVDMADDPGWMGLEGGDGDDDGDEDEDIGLFAPWEHRMRLFGGPFGFMGAVHVDIDEDEEEEGEGDDLHVSDGGGEGSGDDEEVGYESSFIDDEDDVGVPHAEDLPRIYEIPNDSEDEGEDDDYVPNRRRSVIEILSDEQEDEQSGEEEVHVRRRAAPTRSRSTIVLSMSEDEDELDSDAGHRRARGLVNGGGGGGGGSSRRSHIRRAHGRGVVESDDSEVEFVSDDE</sequence>
<keyword evidence="5" id="KW-1185">Reference proteome</keyword>
<dbReference type="EMBL" id="KN839850">
    <property type="protein sequence ID" value="KIJ63664.1"/>
    <property type="molecule type" value="Genomic_DNA"/>
</dbReference>
<dbReference type="PANTHER" id="PTHR12109">
    <property type="entry name" value="RING FINGER PROTEIN 141-RELATED"/>
    <property type="match status" value="1"/>
</dbReference>
<feature type="compositionally biased region" description="Polar residues" evidence="2">
    <location>
        <begin position="89"/>
        <end position="102"/>
    </location>
</feature>
<name>A0A0C9VDU9_9AGAM</name>
<evidence type="ECO:0000313" key="5">
    <source>
        <dbReference type="Proteomes" id="UP000053820"/>
    </source>
</evidence>
<reference evidence="4 5" key="1">
    <citation type="submission" date="2014-04" db="EMBL/GenBank/DDBJ databases">
        <title>Evolutionary Origins and Diversification of the Mycorrhizal Mutualists.</title>
        <authorList>
            <consortium name="DOE Joint Genome Institute"/>
            <consortium name="Mycorrhizal Genomics Consortium"/>
            <person name="Kohler A."/>
            <person name="Kuo A."/>
            <person name="Nagy L.G."/>
            <person name="Floudas D."/>
            <person name="Copeland A."/>
            <person name="Barry K.W."/>
            <person name="Cichocki N."/>
            <person name="Veneault-Fourrey C."/>
            <person name="LaButti K."/>
            <person name="Lindquist E.A."/>
            <person name="Lipzen A."/>
            <person name="Lundell T."/>
            <person name="Morin E."/>
            <person name="Murat C."/>
            <person name="Riley R."/>
            <person name="Ohm R."/>
            <person name="Sun H."/>
            <person name="Tunlid A."/>
            <person name="Henrissat B."/>
            <person name="Grigoriev I.V."/>
            <person name="Hibbett D.S."/>
            <person name="Martin F."/>
        </authorList>
    </citation>
    <scope>NUCLEOTIDE SEQUENCE [LARGE SCALE GENOMIC DNA]</scope>
    <source>
        <strain evidence="4 5">MD-312</strain>
    </source>
</reference>
<gene>
    <name evidence="4" type="ORF">HYDPIDRAFT_168459</name>
</gene>
<feature type="domain" description="RING-type" evidence="3">
    <location>
        <begin position="194"/>
        <end position="247"/>
    </location>
</feature>
<feature type="region of interest" description="Disordered" evidence="2">
    <location>
        <begin position="116"/>
        <end position="160"/>
    </location>
</feature>
<organism evidence="4 5">
    <name type="scientific">Hydnomerulius pinastri MD-312</name>
    <dbReference type="NCBI Taxonomy" id="994086"/>
    <lineage>
        <taxon>Eukaryota</taxon>
        <taxon>Fungi</taxon>
        <taxon>Dikarya</taxon>
        <taxon>Basidiomycota</taxon>
        <taxon>Agaricomycotina</taxon>
        <taxon>Agaricomycetes</taxon>
        <taxon>Agaricomycetidae</taxon>
        <taxon>Boletales</taxon>
        <taxon>Boletales incertae sedis</taxon>
        <taxon>Leucogyrophana</taxon>
    </lineage>
</organism>
<feature type="compositionally biased region" description="Basic and acidic residues" evidence="2">
    <location>
        <begin position="1"/>
        <end position="31"/>
    </location>
</feature>
<feature type="compositionally biased region" description="Low complexity" evidence="2">
    <location>
        <begin position="552"/>
        <end position="563"/>
    </location>
</feature>
<feature type="compositionally biased region" description="Acidic residues" evidence="2">
    <location>
        <begin position="609"/>
        <end position="622"/>
    </location>
</feature>
<dbReference type="SMART" id="SM00184">
    <property type="entry name" value="RING"/>
    <property type="match status" value="1"/>
</dbReference>
<feature type="compositionally biased region" description="Acidic residues" evidence="2">
    <location>
        <begin position="472"/>
        <end position="491"/>
    </location>
</feature>
<feature type="region of interest" description="Disordered" evidence="2">
    <location>
        <begin position="1"/>
        <end position="102"/>
    </location>
</feature>
<dbReference type="AlphaFoldDB" id="A0A0C9VDU9"/>
<dbReference type="HOGENOM" id="CLU_018730_0_0_1"/>
<evidence type="ECO:0000256" key="2">
    <source>
        <dbReference type="SAM" id="MobiDB-lite"/>
    </source>
</evidence>
<feature type="compositionally biased region" description="Gly residues" evidence="2">
    <location>
        <begin position="583"/>
        <end position="593"/>
    </location>
</feature>
<feature type="region of interest" description="Disordered" evidence="2">
    <location>
        <begin position="399"/>
        <end position="420"/>
    </location>
</feature>
<dbReference type="InterPro" id="IPR047126">
    <property type="entry name" value="RNF141-like"/>
</dbReference>
<keyword evidence="1" id="KW-0863">Zinc-finger</keyword>
<dbReference type="GO" id="GO:0008270">
    <property type="term" value="F:zinc ion binding"/>
    <property type="evidence" value="ECO:0007669"/>
    <property type="project" value="UniProtKB-KW"/>
</dbReference>
<dbReference type="PROSITE" id="PS50089">
    <property type="entry name" value="ZF_RING_2"/>
    <property type="match status" value="1"/>
</dbReference>
<feature type="compositionally biased region" description="Acidic residues" evidence="2">
    <location>
        <begin position="530"/>
        <end position="541"/>
    </location>
</feature>
<proteinExistence type="predicted"/>
<feature type="region of interest" description="Disordered" evidence="2">
    <location>
        <begin position="452"/>
        <end position="622"/>
    </location>
</feature>
<dbReference type="Gene3D" id="3.30.40.10">
    <property type="entry name" value="Zinc/RING finger domain, C3HC4 (zinc finger)"/>
    <property type="match status" value="1"/>
</dbReference>
<dbReference type="Pfam" id="PF13923">
    <property type="entry name" value="zf-C3HC4_2"/>
    <property type="match status" value="1"/>
</dbReference>
<dbReference type="InterPro" id="IPR013083">
    <property type="entry name" value="Znf_RING/FYVE/PHD"/>
</dbReference>
<feature type="compositionally biased region" description="Basic residues" evidence="2">
    <location>
        <begin position="32"/>
        <end position="42"/>
    </location>
</feature>
<keyword evidence="1" id="KW-0862">Zinc</keyword>
<evidence type="ECO:0000259" key="3">
    <source>
        <dbReference type="PROSITE" id="PS50089"/>
    </source>
</evidence>
<protein>
    <recommendedName>
        <fullName evidence="3">RING-type domain-containing protein</fullName>
    </recommendedName>
</protein>
<feature type="compositionally biased region" description="Acidic residues" evidence="2">
    <location>
        <begin position="507"/>
        <end position="518"/>
    </location>
</feature>
<dbReference type="InterPro" id="IPR001841">
    <property type="entry name" value="Znf_RING"/>
</dbReference>